<reference evidence="2" key="1">
    <citation type="journal article" date="2011" name="PLoS ONE">
        <title>A deep insight into the sialotranscriptome of the gulf coast tick, Amblyomma maculatum.</title>
        <authorList>
            <person name="Karim S."/>
            <person name="Singh P."/>
            <person name="Ribeiro J.M."/>
        </authorList>
    </citation>
    <scope>NUCLEOTIDE SEQUENCE</scope>
    <source>
        <tissue evidence="2">Salivary gland</tissue>
    </source>
</reference>
<dbReference type="EMBL" id="JO842493">
    <property type="protein sequence ID" value="AEO34110.1"/>
    <property type="molecule type" value="mRNA"/>
</dbReference>
<evidence type="ECO:0000256" key="1">
    <source>
        <dbReference type="SAM" id="SignalP"/>
    </source>
</evidence>
<evidence type="ECO:0000313" key="2">
    <source>
        <dbReference type="EMBL" id="AEO34110.1"/>
    </source>
</evidence>
<accession>G3MKU2</accession>
<sequence>MINMFRSLIFIYVFSGITRAATKINRKACNSESILDGWTFFWRNMTFRLEKSNYELCQRPDECVCVMSYFHPLKTGNHSMRRTFTYSNRSSTYKVNGKKSASIWPVARLNMTFYQSKGKSQYNGMNSTLLDTHFGYELPPPQWRFLISFPNCSVVRWRGRLSESQESGTTESSGIEKKKWPKCELWTAHLQNGREDPVDNMQLRCCESIFKSKCETKKEYQVYNSTVCALPGVVFPK</sequence>
<dbReference type="AlphaFoldDB" id="G3MKU2"/>
<dbReference type="Gene3D" id="2.40.128.20">
    <property type="match status" value="1"/>
</dbReference>
<protein>
    <recommendedName>
        <fullName evidence="3">Lipocalin</fullName>
    </recommendedName>
</protein>
<organism evidence="2">
    <name type="scientific">Amblyomma maculatum</name>
    <name type="common">Gulf Coast tick</name>
    <dbReference type="NCBI Taxonomy" id="34609"/>
    <lineage>
        <taxon>Eukaryota</taxon>
        <taxon>Metazoa</taxon>
        <taxon>Ecdysozoa</taxon>
        <taxon>Arthropoda</taxon>
        <taxon>Chelicerata</taxon>
        <taxon>Arachnida</taxon>
        <taxon>Acari</taxon>
        <taxon>Parasitiformes</taxon>
        <taxon>Ixodida</taxon>
        <taxon>Ixodoidea</taxon>
        <taxon>Ixodidae</taxon>
        <taxon>Amblyomminae</taxon>
        <taxon>Amblyomma</taxon>
    </lineage>
</organism>
<proteinExistence type="evidence at transcript level"/>
<name>G3MKU2_AMBMU</name>
<feature type="signal peptide" evidence="1">
    <location>
        <begin position="1"/>
        <end position="20"/>
    </location>
</feature>
<feature type="chain" id="PRO_5003447323" description="Lipocalin" evidence="1">
    <location>
        <begin position="21"/>
        <end position="237"/>
    </location>
</feature>
<keyword evidence="1" id="KW-0732">Signal</keyword>
<dbReference type="InterPro" id="IPR012674">
    <property type="entry name" value="Calycin"/>
</dbReference>
<evidence type="ECO:0008006" key="3">
    <source>
        <dbReference type="Google" id="ProtNLM"/>
    </source>
</evidence>
<dbReference type="SUPFAM" id="SSF50814">
    <property type="entry name" value="Lipocalins"/>
    <property type="match status" value="1"/>
</dbReference>